<accession>A0ACC6P068</accession>
<proteinExistence type="predicted"/>
<organism evidence="1 2">
    <name type="scientific">Amphibiibacter pelophylacis</name>
    <dbReference type="NCBI Taxonomy" id="1799477"/>
    <lineage>
        <taxon>Bacteria</taxon>
        <taxon>Pseudomonadati</taxon>
        <taxon>Pseudomonadota</taxon>
        <taxon>Betaproteobacteria</taxon>
        <taxon>Burkholderiales</taxon>
        <taxon>Sphaerotilaceae</taxon>
        <taxon>Amphibiibacter</taxon>
    </lineage>
</organism>
<sequence>MSDNDFPPASAPLPADGAALIAALDAAARAGVLGTSAGSGDLPVALARMLFEQAPDAPPLLLLAAALAAHQVSHGHVALDLAAVLAHPRATLALRRPQRADAPPTMLAAVPDPADWLQGLTLPAWLTALQHPLLVAAGEGGASLEGTTPLVLSQAGGRPRLYLRRYWQHEQGVRAALAARLRPQPSPQPLPQPDAVQRQRQVLNALFPPDPAAPPGPDWQKLACALATLRAFAVITGGPGTGKTTTVVRLLALLQSLALGADGQGRPLRIRLAAPTGKAAARLNASITAAVYDLARLDIPHAQAVREQVPVQVSTLHRLLGRQPNRRRFRHHAGAPLPLDVLVVDEASMVDLDLMAALVDALPAHARLILLGDSDQLASVDAGAVLGELCERAADGHYWPATRKALAALCGDTLPDDCIDPDGQELDQAVIMLRHSRRFVADSGIGQLARAVNRSDGAELSALRRRAQAGELPDLAFVASTDWAALVLEGRVSASVASVAESSQSSGPVGYANYLRLMHQGQPGPGASRADLDAWAARVLAAHSQFQLLCALRDGPWGVSGLNQRVAQLLGQQGLIDPATPWYAGRPVLVTANDAALGLVNGDVGLTLRCPAQALDPALPPGQMVLRVAFPAASSGDGAAVRWMLPARLPQAESVYALTVHKSQGSEFTHTALVLPPAMNPVMTRELLYTGITRARRWLSVLDTAPAGLDILAQASRLRVQRAGGLLAVRLGE</sequence>
<protein>
    <submittedName>
        <fullName evidence="1">Exodeoxyribonuclease V subunit alpha</fullName>
        <ecNumber evidence="1">3.1.11.5</ecNumber>
    </submittedName>
</protein>
<evidence type="ECO:0000313" key="1">
    <source>
        <dbReference type="EMBL" id="MEJ7137194.1"/>
    </source>
</evidence>
<dbReference type="EMBL" id="JAWDIE010000002">
    <property type="protein sequence ID" value="MEJ7137194.1"/>
    <property type="molecule type" value="Genomic_DNA"/>
</dbReference>
<evidence type="ECO:0000313" key="2">
    <source>
        <dbReference type="Proteomes" id="UP001364695"/>
    </source>
</evidence>
<reference evidence="1" key="1">
    <citation type="submission" date="2023-10" db="EMBL/GenBank/DDBJ databases">
        <title>Amphibacter perezi, gen. nov., sp. nov. a novel taxa of the family Comamonadaceae, class Betaproteobacteria isolated from the skin microbiota of Pelophylax perezi from different populations.</title>
        <authorList>
            <person name="Costa S."/>
            <person name="Proenca D.N."/>
            <person name="Lopes I."/>
            <person name="Morais P.V."/>
        </authorList>
    </citation>
    <scope>NUCLEOTIDE SEQUENCE</scope>
    <source>
        <strain evidence="1">SL12-8</strain>
    </source>
</reference>
<name>A0ACC6P068_9BURK</name>
<dbReference type="Proteomes" id="UP001364695">
    <property type="component" value="Unassembled WGS sequence"/>
</dbReference>
<comment type="caution">
    <text evidence="1">The sequence shown here is derived from an EMBL/GenBank/DDBJ whole genome shotgun (WGS) entry which is preliminary data.</text>
</comment>
<keyword evidence="1" id="KW-0378">Hydrolase</keyword>
<gene>
    <name evidence="1" type="primary">recD</name>
    <name evidence="1" type="ORF">RV045_01960</name>
</gene>
<dbReference type="EC" id="3.1.11.5" evidence="1"/>
<keyword evidence="2" id="KW-1185">Reference proteome</keyword>